<evidence type="ECO:0000256" key="6">
    <source>
        <dbReference type="SAM" id="Phobius"/>
    </source>
</evidence>
<keyword evidence="2 6" id="KW-0812">Transmembrane</keyword>
<evidence type="ECO:0000256" key="2">
    <source>
        <dbReference type="ARBA" id="ARBA00022692"/>
    </source>
</evidence>
<dbReference type="InterPro" id="IPR051689">
    <property type="entry name" value="Sterol_desaturase/TMEM195"/>
</dbReference>
<proteinExistence type="predicted"/>
<protein>
    <submittedName>
        <fullName evidence="7">Alkylglycerol monooxygenase</fullName>
    </submittedName>
</protein>
<keyword evidence="7" id="KW-0503">Monooxygenase</keyword>
<organism evidence="7 8">
    <name type="scientific">Trichonephila inaurata madagascariensis</name>
    <dbReference type="NCBI Taxonomy" id="2747483"/>
    <lineage>
        <taxon>Eukaryota</taxon>
        <taxon>Metazoa</taxon>
        <taxon>Ecdysozoa</taxon>
        <taxon>Arthropoda</taxon>
        <taxon>Chelicerata</taxon>
        <taxon>Arachnida</taxon>
        <taxon>Araneae</taxon>
        <taxon>Araneomorphae</taxon>
        <taxon>Entelegynae</taxon>
        <taxon>Araneoidea</taxon>
        <taxon>Nephilidae</taxon>
        <taxon>Trichonephila</taxon>
        <taxon>Trichonephila inaurata</taxon>
    </lineage>
</organism>
<dbReference type="GO" id="GO:0006643">
    <property type="term" value="P:membrane lipid metabolic process"/>
    <property type="evidence" value="ECO:0007669"/>
    <property type="project" value="TreeGrafter"/>
</dbReference>
<dbReference type="EMBL" id="BMAV01005533">
    <property type="protein sequence ID" value="GFY46669.1"/>
    <property type="molecule type" value="Genomic_DNA"/>
</dbReference>
<name>A0A8X7BYN6_9ARAC</name>
<keyword evidence="4" id="KW-0560">Oxidoreductase</keyword>
<keyword evidence="3 6" id="KW-1133">Transmembrane helix</keyword>
<dbReference type="PANTHER" id="PTHR21624">
    <property type="entry name" value="STEROL DESATURASE-RELATED PROTEIN"/>
    <property type="match status" value="1"/>
</dbReference>
<accession>A0A8X7BYN6</accession>
<comment type="subcellular location">
    <subcellularLocation>
        <location evidence="1">Endomembrane system</location>
        <topology evidence="1">Multi-pass membrane protein</topology>
    </subcellularLocation>
</comment>
<dbReference type="PANTHER" id="PTHR21624:SF1">
    <property type="entry name" value="ALKYLGLYCEROL MONOOXYGENASE"/>
    <property type="match status" value="1"/>
</dbReference>
<keyword evidence="5 6" id="KW-0472">Membrane</keyword>
<evidence type="ECO:0000256" key="1">
    <source>
        <dbReference type="ARBA" id="ARBA00004127"/>
    </source>
</evidence>
<reference evidence="7" key="1">
    <citation type="submission" date="2020-08" db="EMBL/GenBank/DDBJ databases">
        <title>Multicomponent nature underlies the extraordinary mechanical properties of spider dragline silk.</title>
        <authorList>
            <person name="Kono N."/>
            <person name="Nakamura H."/>
            <person name="Mori M."/>
            <person name="Yoshida Y."/>
            <person name="Ohtoshi R."/>
            <person name="Malay A.D."/>
            <person name="Moran D.A.P."/>
            <person name="Tomita M."/>
            <person name="Numata K."/>
            <person name="Arakawa K."/>
        </authorList>
    </citation>
    <scope>NUCLEOTIDE SEQUENCE</scope>
</reference>
<evidence type="ECO:0000313" key="8">
    <source>
        <dbReference type="Proteomes" id="UP000886998"/>
    </source>
</evidence>
<comment type="caution">
    <text evidence="7">The sequence shown here is derived from an EMBL/GenBank/DDBJ whole genome shotgun (WGS) entry which is preliminary data.</text>
</comment>
<evidence type="ECO:0000256" key="5">
    <source>
        <dbReference type="ARBA" id="ARBA00023136"/>
    </source>
</evidence>
<evidence type="ECO:0000256" key="4">
    <source>
        <dbReference type="ARBA" id="ARBA00023002"/>
    </source>
</evidence>
<dbReference type="AlphaFoldDB" id="A0A8X7BYN6"/>
<gene>
    <name evidence="7" type="primary">AGMO</name>
    <name evidence="7" type="ORF">TNIN_78171</name>
</gene>
<dbReference type="Proteomes" id="UP000886998">
    <property type="component" value="Unassembled WGS sequence"/>
</dbReference>
<sequence>MEYLSVESLGYLFYTVSPNRTTYEAVDEVPNYIVETIPWILIFVVVERAFFSLSKRPLRINDLLGSASQGLMTEISRHSGLSQFSPCGALEVNILWAAHQVHHSSEDYTLSTALRQSVLLSQLLWVFYLPAALVVPPAPFWVHFQLNFTYQFWLHTEVINRLDLSSTY</sequence>
<dbReference type="OrthoDB" id="6354873at2759"/>
<dbReference type="GO" id="GO:0005783">
    <property type="term" value="C:endoplasmic reticulum"/>
    <property type="evidence" value="ECO:0007669"/>
    <property type="project" value="TreeGrafter"/>
</dbReference>
<evidence type="ECO:0000256" key="3">
    <source>
        <dbReference type="ARBA" id="ARBA00022989"/>
    </source>
</evidence>
<evidence type="ECO:0000313" key="7">
    <source>
        <dbReference type="EMBL" id="GFY46669.1"/>
    </source>
</evidence>
<feature type="transmembrane region" description="Helical" evidence="6">
    <location>
        <begin position="32"/>
        <end position="51"/>
    </location>
</feature>
<dbReference type="GO" id="GO:0050479">
    <property type="term" value="F:glyceryl-ether monooxygenase activity"/>
    <property type="evidence" value="ECO:0007669"/>
    <property type="project" value="TreeGrafter"/>
</dbReference>
<dbReference type="GO" id="GO:0016020">
    <property type="term" value="C:membrane"/>
    <property type="evidence" value="ECO:0007669"/>
    <property type="project" value="GOC"/>
</dbReference>
<keyword evidence="8" id="KW-1185">Reference proteome</keyword>
<feature type="transmembrane region" description="Helical" evidence="6">
    <location>
        <begin position="123"/>
        <end position="144"/>
    </location>
</feature>